<proteinExistence type="predicted"/>
<dbReference type="Proteomes" id="UP000800235">
    <property type="component" value="Unassembled WGS sequence"/>
</dbReference>
<evidence type="ECO:0000313" key="3">
    <source>
        <dbReference type="Proteomes" id="UP000800235"/>
    </source>
</evidence>
<keyword evidence="3" id="KW-1185">Reference proteome</keyword>
<feature type="region of interest" description="Disordered" evidence="1">
    <location>
        <begin position="1"/>
        <end position="60"/>
    </location>
</feature>
<organism evidence="2 3">
    <name type="scientific">Tothia fuscella</name>
    <dbReference type="NCBI Taxonomy" id="1048955"/>
    <lineage>
        <taxon>Eukaryota</taxon>
        <taxon>Fungi</taxon>
        <taxon>Dikarya</taxon>
        <taxon>Ascomycota</taxon>
        <taxon>Pezizomycotina</taxon>
        <taxon>Dothideomycetes</taxon>
        <taxon>Pleosporomycetidae</taxon>
        <taxon>Venturiales</taxon>
        <taxon>Cylindrosympodiaceae</taxon>
        <taxon>Tothia</taxon>
    </lineage>
</organism>
<gene>
    <name evidence="2" type="ORF">EJ08DRAFT_649603</name>
</gene>
<evidence type="ECO:0000313" key="2">
    <source>
        <dbReference type="EMBL" id="KAF2430574.1"/>
    </source>
</evidence>
<reference evidence="2" key="1">
    <citation type="journal article" date="2020" name="Stud. Mycol.">
        <title>101 Dothideomycetes genomes: a test case for predicting lifestyles and emergence of pathogens.</title>
        <authorList>
            <person name="Haridas S."/>
            <person name="Albert R."/>
            <person name="Binder M."/>
            <person name="Bloem J."/>
            <person name="Labutti K."/>
            <person name="Salamov A."/>
            <person name="Andreopoulos B."/>
            <person name="Baker S."/>
            <person name="Barry K."/>
            <person name="Bills G."/>
            <person name="Bluhm B."/>
            <person name="Cannon C."/>
            <person name="Castanera R."/>
            <person name="Culley D."/>
            <person name="Daum C."/>
            <person name="Ezra D."/>
            <person name="Gonzalez J."/>
            <person name="Henrissat B."/>
            <person name="Kuo A."/>
            <person name="Liang C."/>
            <person name="Lipzen A."/>
            <person name="Lutzoni F."/>
            <person name="Magnuson J."/>
            <person name="Mondo S."/>
            <person name="Nolan M."/>
            <person name="Ohm R."/>
            <person name="Pangilinan J."/>
            <person name="Park H.-J."/>
            <person name="Ramirez L."/>
            <person name="Alfaro M."/>
            <person name="Sun H."/>
            <person name="Tritt A."/>
            <person name="Yoshinaga Y."/>
            <person name="Zwiers L.-H."/>
            <person name="Turgeon B."/>
            <person name="Goodwin S."/>
            <person name="Spatafora J."/>
            <person name="Crous P."/>
            <person name="Grigoriev I."/>
        </authorList>
    </citation>
    <scope>NUCLEOTIDE SEQUENCE</scope>
    <source>
        <strain evidence="2">CBS 130266</strain>
    </source>
</reference>
<comment type="caution">
    <text evidence="2">The sequence shown here is derived from an EMBL/GenBank/DDBJ whole genome shotgun (WGS) entry which is preliminary data.</text>
</comment>
<protein>
    <submittedName>
        <fullName evidence="2">Uncharacterized protein</fullName>
    </submittedName>
</protein>
<accession>A0A9P4NSN5</accession>
<evidence type="ECO:0000256" key="1">
    <source>
        <dbReference type="SAM" id="MobiDB-lite"/>
    </source>
</evidence>
<feature type="compositionally biased region" description="Polar residues" evidence="1">
    <location>
        <begin position="14"/>
        <end position="37"/>
    </location>
</feature>
<sequence>MVDLFKSPVILQGTKPTAPSTRSTPQNTEIPTGNSVTEKAAAAPSSHQQFSNLAFRPKPS</sequence>
<dbReference type="AlphaFoldDB" id="A0A9P4NSN5"/>
<dbReference type="EMBL" id="MU007038">
    <property type="protein sequence ID" value="KAF2430574.1"/>
    <property type="molecule type" value="Genomic_DNA"/>
</dbReference>
<name>A0A9P4NSN5_9PEZI</name>